<comment type="caution">
    <text evidence="1">The sequence shown here is derived from an EMBL/GenBank/DDBJ whole genome shotgun (WGS) entry which is preliminary data.</text>
</comment>
<accession>A0ABT2YQY1</accession>
<evidence type="ECO:0000313" key="1">
    <source>
        <dbReference type="EMBL" id="MCV2402059.1"/>
    </source>
</evidence>
<protein>
    <submittedName>
        <fullName evidence="1">1-pyrroline-5-carboxylate dehydrogenase</fullName>
    </submittedName>
</protein>
<proteinExistence type="predicted"/>
<dbReference type="EMBL" id="JAOVZB010000001">
    <property type="protein sequence ID" value="MCV2402059.1"/>
    <property type="molecule type" value="Genomic_DNA"/>
</dbReference>
<dbReference type="RefSeq" id="WP_263529425.1">
    <property type="nucleotide sequence ID" value="NZ_JAOVZB010000001.1"/>
</dbReference>
<evidence type="ECO:0000313" key="2">
    <source>
        <dbReference type="Proteomes" id="UP001209713"/>
    </source>
</evidence>
<keyword evidence="2" id="KW-1185">Reference proteome</keyword>
<name>A0ABT2YQY1_9GAMM</name>
<reference evidence="1 2" key="1">
    <citation type="submission" date="2022-10" db="EMBL/GenBank/DDBJ databases">
        <title>Marinomonas transparenta sp. nov. and Marinomonas sargassi sp. nov., isolated from marine alga (Sargassum natans (L.) Gaillon).</title>
        <authorList>
            <person name="Wang Y."/>
        </authorList>
    </citation>
    <scope>NUCLEOTIDE SEQUENCE [LARGE SCALE GENOMIC DNA]</scope>
    <source>
        <strain evidence="1 2">C2222</strain>
    </source>
</reference>
<organism evidence="1 2">
    <name type="scientific">Marinomonas sargassi</name>
    <dbReference type="NCBI Taxonomy" id="2984494"/>
    <lineage>
        <taxon>Bacteria</taxon>
        <taxon>Pseudomonadati</taxon>
        <taxon>Pseudomonadota</taxon>
        <taxon>Gammaproteobacteria</taxon>
        <taxon>Oceanospirillales</taxon>
        <taxon>Oceanospirillaceae</taxon>
        <taxon>Marinomonas</taxon>
    </lineage>
</organism>
<dbReference type="SUPFAM" id="SSF53720">
    <property type="entry name" value="ALDH-like"/>
    <property type="match status" value="1"/>
</dbReference>
<gene>
    <name evidence="1" type="ORF">OFY17_04070</name>
</gene>
<dbReference type="InterPro" id="IPR016161">
    <property type="entry name" value="Ald_DH/histidinol_DH"/>
</dbReference>
<sequence length="226" mass="24334">MTTTHTNQIQVALNAFERWDRLGVTGRCDALRKTLPLLAEEQQKMAEWQLNNAQEKIADKQIMPGPTGERNELFSQGRGPFLCLNDLAGEHVSTALVGQVYTALVAGNPIITSGLEGKRLIDILQPLLPEGVVQNISDVVLDALLEADSLAGVAILCDMKKAKSLNSRLAAKEGLLCQLVAETSDTLARIAKPNYILNFITEKTVSINTTAIGGNATLLELGSKAD</sequence>
<dbReference type="Proteomes" id="UP001209713">
    <property type="component" value="Unassembled WGS sequence"/>
</dbReference>